<dbReference type="CDD" id="cd00093">
    <property type="entry name" value="HTH_XRE"/>
    <property type="match status" value="1"/>
</dbReference>
<dbReference type="InterPro" id="IPR001387">
    <property type="entry name" value="Cro/C1-type_HTH"/>
</dbReference>
<dbReference type="SUPFAM" id="SSF47413">
    <property type="entry name" value="lambda repressor-like DNA-binding domains"/>
    <property type="match status" value="1"/>
</dbReference>
<dbReference type="SMART" id="SM00530">
    <property type="entry name" value="HTH_XRE"/>
    <property type="match status" value="1"/>
</dbReference>
<dbReference type="AlphaFoldDB" id="A0A177MWE6"/>
<keyword evidence="3" id="KW-1185">Reference proteome</keyword>
<comment type="caution">
    <text evidence="2">The sequence shown here is derived from an EMBL/GenBank/DDBJ whole genome shotgun (WGS) entry which is preliminary data.</text>
</comment>
<gene>
    <name evidence="2" type="ORF">A1359_02195</name>
</gene>
<dbReference type="Proteomes" id="UP000078476">
    <property type="component" value="Unassembled WGS sequence"/>
</dbReference>
<protein>
    <submittedName>
        <fullName evidence="2">XRE family transcriptional regulator</fullName>
    </submittedName>
</protein>
<reference evidence="2 3" key="1">
    <citation type="submission" date="2016-03" db="EMBL/GenBank/DDBJ databases">
        <authorList>
            <person name="Ploux O."/>
        </authorList>
    </citation>
    <scope>NUCLEOTIDE SEQUENCE [LARGE SCALE GENOMIC DNA]</scope>
    <source>
        <strain evidence="2 3">R-45370</strain>
    </source>
</reference>
<dbReference type="InterPro" id="IPR010982">
    <property type="entry name" value="Lambda_DNA-bd_dom_sf"/>
</dbReference>
<evidence type="ECO:0000313" key="3">
    <source>
        <dbReference type="Proteomes" id="UP000078476"/>
    </source>
</evidence>
<dbReference type="EMBL" id="LUUI01000171">
    <property type="protein sequence ID" value="OAI09350.1"/>
    <property type="molecule type" value="Genomic_DNA"/>
</dbReference>
<dbReference type="RefSeq" id="WP_066988297.1">
    <property type="nucleotide sequence ID" value="NZ_LUUI01000171.1"/>
</dbReference>
<evidence type="ECO:0000313" key="2">
    <source>
        <dbReference type="EMBL" id="OAI09350.1"/>
    </source>
</evidence>
<sequence length="98" mass="10878">MTKINELHNKWLKNANYSAAYEALEDEFALASAVIKARSRAGLTQEELADRMQTKQSVVARLESGHVMPTTRTLEKIAKATGSRLKISFEPEPAHPIA</sequence>
<feature type="domain" description="HTH cro/C1-type" evidence="1">
    <location>
        <begin position="34"/>
        <end position="88"/>
    </location>
</feature>
<dbReference type="STRING" id="980561.A1359_02195"/>
<evidence type="ECO:0000259" key="1">
    <source>
        <dbReference type="PROSITE" id="PS50943"/>
    </source>
</evidence>
<dbReference type="GO" id="GO:0003677">
    <property type="term" value="F:DNA binding"/>
    <property type="evidence" value="ECO:0007669"/>
    <property type="project" value="InterPro"/>
</dbReference>
<accession>A0A177MWE6</accession>
<organism evidence="2 3">
    <name type="scientific">Methylomonas lenta</name>
    <dbReference type="NCBI Taxonomy" id="980561"/>
    <lineage>
        <taxon>Bacteria</taxon>
        <taxon>Pseudomonadati</taxon>
        <taxon>Pseudomonadota</taxon>
        <taxon>Gammaproteobacteria</taxon>
        <taxon>Methylococcales</taxon>
        <taxon>Methylococcaceae</taxon>
        <taxon>Methylomonas</taxon>
    </lineage>
</organism>
<dbReference type="Gene3D" id="1.10.260.40">
    <property type="entry name" value="lambda repressor-like DNA-binding domains"/>
    <property type="match status" value="1"/>
</dbReference>
<name>A0A177MWE6_9GAMM</name>
<dbReference type="OrthoDB" id="9792093at2"/>
<proteinExistence type="predicted"/>
<dbReference type="PROSITE" id="PS50943">
    <property type="entry name" value="HTH_CROC1"/>
    <property type="match status" value="1"/>
</dbReference>
<dbReference type="Pfam" id="PF01381">
    <property type="entry name" value="HTH_3"/>
    <property type="match status" value="1"/>
</dbReference>